<dbReference type="OrthoDB" id="1203060at2"/>
<comment type="caution">
    <text evidence="3">The sequence shown here is derived from an EMBL/GenBank/DDBJ whole genome shotgun (WGS) entry which is preliminary data.</text>
</comment>
<dbReference type="Proteomes" id="UP000318585">
    <property type="component" value="Unassembled WGS sequence"/>
</dbReference>
<protein>
    <submittedName>
        <fullName evidence="3">GIY-YIG nuclease family protein</fullName>
    </submittedName>
</protein>
<accession>A0A553CTZ3</accession>
<gene>
    <name evidence="3" type="ORF">FNW17_02030</name>
</gene>
<dbReference type="InterPro" id="IPR035901">
    <property type="entry name" value="GIY-YIG_endonuc_sf"/>
</dbReference>
<name>A0A553CTZ3_9FLAO</name>
<dbReference type="CDD" id="cd10449">
    <property type="entry name" value="GIY-YIG_SLX1_like"/>
    <property type="match status" value="1"/>
</dbReference>
<dbReference type="PANTHER" id="PTHR34477:SF1">
    <property type="entry name" value="UPF0213 PROTEIN YHBQ"/>
    <property type="match status" value="1"/>
</dbReference>
<dbReference type="RefSeq" id="WP_144070750.1">
    <property type="nucleotide sequence ID" value="NZ_VJZR01000001.1"/>
</dbReference>
<dbReference type="PROSITE" id="PS50164">
    <property type="entry name" value="GIY_YIG"/>
    <property type="match status" value="1"/>
</dbReference>
<dbReference type="AlphaFoldDB" id="A0A553CTZ3"/>
<dbReference type="Pfam" id="PF01541">
    <property type="entry name" value="GIY-YIG"/>
    <property type="match status" value="1"/>
</dbReference>
<feature type="domain" description="GIY-YIG" evidence="2">
    <location>
        <begin position="1"/>
        <end position="75"/>
    </location>
</feature>
<evidence type="ECO:0000259" key="2">
    <source>
        <dbReference type="PROSITE" id="PS50164"/>
    </source>
</evidence>
<evidence type="ECO:0000313" key="4">
    <source>
        <dbReference type="Proteomes" id="UP000318585"/>
    </source>
</evidence>
<proteinExistence type="inferred from homology"/>
<comment type="similarity">
    <text evidence="1">Belongs to the UPF0213 family.</text>
</comment>
<dbReference type="Gene3D" id="3.40.1440.10">
    <property type="entry name" value="GIY-YIG endonuclease"/>
    <property type="match status" value="1"/>
</dbReference>
<dbReference type="EMBL" id="VJZR01000001">
    <property type="protein sequence ID" value="TRX23977.1"/>
    <property type="molecule type" value="Genomic_DNA"/>
</dbReference>
<organism evidence="3 4">
    <name type="scientific">Flavobacterium franklandianum</name>
    <dbReference type="NCBI Taxonomy" id="2594430"/>
    <lineage>
        <taxon>Bacteria</taxon>
        <taxon>Pseudomonadati</taxon>
        <taxon>Bacteroidota</taxon>
        <taxon>Flavobacteriia</taxon>
        <taxon>Flavobacteriales</taxon>
        <taxon>Flavobacteriaceae</taxon>
        <taxon>Flavobacterium</taxon>
    </lineage>
</organism>
<keyword evidence="4" id="KW-1185">Reference proteome</keyword>
<evidence type="ECO:0000313" key="3">
    <source>
        <dbReference type="EMBL" id="TRX23977.1"/>
    </source>
</evidence>
<dbReference type="InterPro" id="IPR050190">
    <property type="entry name" value="UPF0213_domain"/>
</dbReference>
<reference evidence="3 4" key="1">
    <citation type="submission" date="2019-07" db="EMBL/GenBank/DDBJ databases">
        <title>Novel species of Flavobacterium.</title>
        <authorList>
            <person name="Liu Q."/>
            <person name="Xin Y.-H."/>
        </authorList>
    </citation>
    <scope>NUCLEOTIDE SEQUENCE [LARGE SCALE GENOMIC DNA]</scope>
    <source>
        <strain evidence="3 4">LB3P56</strain>
    </source>
</reference>
<evidence type="ECO:0000256" key="1">
    <source>
        <dbReference type="ARBA" id="ARBA00007435"/>
    </source>
</evidence>
<dbReference type="InterPro" id="IPR000305">
    <property type="entry name" value="GIY-YIG_endonuc"/>
</dbReference>
<dbReference type="PANTHER" id="PTHR34477">
    <property type="entry name" value="UPF0213 PROTEIN YHBQ"/>
    <property type="match status" value="1"/>
</dbReference>
<dbReference type="SUPFAM" id="SSF82771">
    <property type="entry name" value="GIY-YIG endonuclease"/>
    <property type="match status" value="1"/>
</dbReference>
<sequence>MFYVYILYSKSFNLYYKGFTTDISKRLEYHHAGKSTYTSKTDDWELVYCDKFEIKREALIEEKRLKKLNKASIEKIISNYNSDK</sequence>